<evidence type="ECO:0000313" key="2">
    <source>
        <dbReference type="Proteomes" id="UP000054538"/>
    </source>
</evidence>
<keyword evidence="2" id="KW-1185">Reference proteome</keyword>
<dbReference type="InParanoid" id="A0A0D0CG22"/>
<protein>
    <submittedName>
        <fullName evidence="1">Uncharacterized protein</fullName>
    </submittedName>
</protein>
<proteinExistence type="predicted"/>
<dbReference type="AlphaFoldDB" id="A0A0D0CG22"/>
<sequence length="158" mass="17477">MSSNTAFTDTPTCLTLISPSNFQIMAKLWRENVLDMALRTDTCPITSLSLPSTTITVPVPAMSLSIPVWKWTEQNERAHGIIQGSISDALLLKMEMYTTTQDLFDTLLFIHQASNLASAFYIFQQLFDSAWSGGSAISEYITSLRTLEALPCWNGVCG</sequence>
<dbReference type="HOGENOM" id="CLU_104293_1_0_1"/>
<name>A0A0D0CG22_9AGAM</name>
<reference evidence="2" key="2">
    <citation type="submission" date="2015-01" db="EMBL/GenBank/DDBJ databases">
        <title>Evolutionary Origins and Diversification of the Mycorrhizal Mutualists.</title>
        <authorList>
            <consortium name="DOE Joint Genome Institute"/>
            <consortium name="Mycorrhizal Genomics Consortium"/>
            <person name="Kohler A."/>
            <person name="Kuo A."/>
            <person name="Nagy L.G."/>
            <person name="Floudas D."/>
            <person name="Copeland A."/>
            <person name="Barry K.W."/>
            <person name="Cichocki N."/>
            <person name="Veneault-Fourrey C."/>
            <person name="LaButti K."/>
            <person name="Lindquist E.A."/>
            <person name="Lipzen A."/>
            <person name="Lundell T."/>
            <person name="Morin E."/>
            <person name="Murat C."/>
            <person name="Riley R."/>
            <person name="Ohm R."/>
            <person name="Sun H."/>
            <person name="Tunlid A."/>
            <person name="Henrissat B."/>
            <person name="Grigoriev I.V."/>
            <person name="Hibbett D.S."/>
            <person name="Martin F."/>
        </authorList>
    </citation>
    <scope>NUCLEOTIDE SEQUENCE [LARGE SCALE GENOMIC DNA]</scope>
    <source>
        <strain evidence="2">Ve08.2h10</strain>
    </source>
</reference>
<accession>A0A0D0CG22</accession>
<gene>
    <name evidence="1" type="ORF">PAXRUDRAFT_176116</name>
</gene>
<evidence type="ECO:0000313" key="1">
    <source>
        <dbReference type="EMBL" id="KIK74313.1"/>
    </source>
</evidence>
<reference evidence="1 2" key="1">
    <citation type="submission" date="2014-04" db="EMBL/GenBank/DDBJ databases">
        <authorList>
            <consortium name="DOE Joint Genome Institute"/>
            <person name="Kuo A."/>
            <person name="Kohler A."/>
            <person name="Jargeat P."/>
            <person name="Nagy L.G."/>
            <person name="Floudas D."/>
            <person name="Copeland A."/>
            <person name="Barry K.W."/>
            <person name="Cichocki N."/>
            <person name="Veneault-Fourrey C."/>
            <person name="LaButti K."/>
            <person name="Lindquist E.A."/>
            <person name="Lipzen A."/>
            <person name="Lundell T."/>
            <person name="Morin E."/>
            <person name="Murat C."/>
            <person name="Sun H."/>
            <person name="Tunlid A."/>
            <person name="Henrissat B."/>
            <person name="Grigoriev I.V."/>
            <person name="Hibbett D.S."/>
            <person name="Martin F."/>
            <person name="Nordberg H.P."/>
            <person name="Cantor M.N."/>
            <person name="Hua S.X."/>
        </authorList>
    </citation>
    <scope>NUCLEOTIDE SEQUENCE [LARGE SCALE GENOMIC DNA]</scope>
    <source>
        <strain evidence="1 2">Ve08.2h10</strain>
    </source>
</reference>
<dbReference type="Pfam" id="PF14223">
    <property type="entry name" value="Retrotran_gag_2"/>
    <property type="match status" value="1"/>
</dbReference>
<dbReference type="Proteomes" id="UP000054538">
    <property type="component" value="Unassembled WGS sequence"/>
</dbReference>
<dbReference type="EMBL" id="KN828973">
    <property type="protein sequence ID" value="KIK74313.1"/>
    <property type="molecule type" value="Genomic_DNA"/>
</dbReference>
<organism evidence="1 2">
    <name type="scientific">Paxillus rubicundulus Ve08.2h10</name>
    <dbReference type="NCBI Taxonomy" id="930991"/>
    <lineage>
        <taxon>Eukaryota</taxon>
        <taxon>Fungi</taxon>
        <taxon>Dikarya</taxon>
        <taxon>Basidiomycota</taxon>
        <taxon>Agaricomycotina</taxon>
        <taxon>Agaricomycetes</taxon>
        <taxon>Agaricomycetidae</taxon>
        <taxon>Boletales</taxon>
        <taxon>Paxilineae</taxon>
        <taxon>Paxillaceae</taxon>
        <taxon>Paxillus</taxon>
    </lineage>
</organism>
<dbReference type="OrthoDB" id="2953744at2759"/>